<dbReference type="GO" id="GO:0006355">
    <property type="term" value="P:regulation of DNA-templated transcription"/>
    <property type="evidence" value="ECO:0007669"/>
    <property type="project" value="InterPro"/>
</dbReference>
<organism evidence="1 2">
    <name type="scientific">Candidatus Curtissbacteria bacterium RIFCSPHIGHO2_01_FULL_41_13</name>
    <dbReference type="NCBI Taxonomy" id="1797745"/>
    <lineage>
        <taxon>Bacteria</taxon>
        <taxon>Candidatus Curtissiibacteriota</taxon>
    </lineage>
</organism>
<dbReference type="SUPFAM" id="SSF47598">
    <property type="entry name" value="Ribbon-helix-helix"/>
    <property type="match status" value="1"/>
</dbReference>
<dbReference type="Proteomes" id="UP000177069">
    <property type="component" value="Unassembled WGS sequence"/>
</dbReference>
<gene>
    <name evidence="1" type="ORF">A2696_03140</name>
</gene>
<evidence type="ECO:0000313" key="2">
    <source>
        <dbReference type="Proteomes" id="UP000177069"/>
    </source>
</evidence>
<comment type="caution">
    <text evidence="1">The sequence shown here is derived from an EMBL/GenBank/DDBJ whole genome shotgun (WGS) entry which is preliminary data.</text>
</comment>
<evidence type="ECO:0008006" key="3">
    <source>
        <dbReference type="Google" id="ProtNLM"/>
    </source>
</evidence>
<proteinExistence type="predicted"/>
<dbReference type="InterPro" id="IPR035069">
    <property type="entry name" value="TTHA1013/TTHA0281-like"/>
</dbReference>
<protein>
    <recommendedName>
        <fullName evidence="3">Antitoxin HicB</fullName>
    </recommendedName>
</protein>
<dbReference type="Pfam" id="PF21748">
    <property type="entry name" value="UPF0150"/>
    <property type="match status" value="1"/>
</dbReference>
<dbReference type="Gene3D" id="3.30.160.250">
    <property type="match status" value="1"/>
</dbReference>
<dbReference type="InterPro" id="IPR008651">
    <property type="entry name" value="Uncharacterised_HicB"/>
</dbReference>
<dbReference type="EMBL" id="MFBA01000018">
    <property type="protein sequence ID" value="OGD85644.1"/>
    <property type="molecule type" value="Genomic_DNA"/>
</dbReference>
<dbReference type="InterPro" id="IPR013321">
    <property type="entry name" value="Arc_rbn_hlx_hlx"/>
</dbReference>
<dbReference type="SUPFAM" id="SSF143100">
    <property type="entry name" value="TTHA1013/TTHA0281-like"/>
    <property type="match status" value="1"/>
</dbReference>
<dbReference type="AlphaFoldDB" id="A0A1F5G1G2"/>
<dbReference type="Gene3D" id="1.10.1220.10">
    <property type="entry name" value="Met repressor-like"/>
    <property type="match status" value="1"/>
</dbReference>
<dbReference type="InterPro" id="IPR049389">
    <property type="entry name" value="TTHA0281-like"/>
</dbReference>
<accession>A0A1F5G1G2</accession>
<reference evidence="1 2" key="1">
    <citation type="journal article" date="2016" name="Nat. Commun.">
        <title>Thousands of microbial genomes shed light on interconnected biogeochemical processes in an aquifer system.</title>
        <authorList>
            <person name="Anantharaman K."/>
            <person name="Brown C.T."/>
            <person name="Hug L.A."/>
            <person name="Sharon I."/>
            <person name="Castelle C.J."/>
            <person name="Probst A.J."/>
            <person name="Thomas B.C."/>
            <person name="Singh A."/>
            <person name="Wilkins M.J."/>
            <person name="Karaoz U."/>
            <person name="Brodie E.L."/>
            <person name="Williams K.H."/>
            <person name="Hubbard S.S."/>
            <person name="Banfield J.F."/>
        </authorList>
    </citation>
    <scope>NUCLEOTIDE SEQUENCE [LARGE SCALE GENOMIC DNA]</scope>
</reference>
<dbReference type="Pfam" id="PF05534">
    <property type="entry name" value="HicB"/>
    <property type="match status" value="1"/>
</dbReference>
<dbReference type="InterPro" id="IPR010985">
    <property type="entry name" value="Ribbon_hlx_hlx"/>
</dbReference>
<evidence type="ECO:0000313" key="1">
    <source>
        <dbReference type="EMBL" id="OGD85644.1"/>
    </source>
</evidence>
<sequence length="116" mass="13468">MKKDFKYYLKLKYTERIKRNSDGSYFAEIEELPGCMTEADTKEQVLQMLEDAKRDWLEVALKRKIAVPEPSVDDYSGKFNVRMPKFLHRNLAYRAKSEGVSLNTLISTTLANAIKQ</sequence>
<name>A0A1F5G1G2_9BACT</name>